<name>A0A2P6NSN4_9EUKA</name>
<protein>
    <recommendedName>
        <fullName evidence="5">Centrosomin N-terminal motif 1 domain-containing protein</fullName>
    </recommendedName>
</protein>
<comment type="caution">
    <text evidence="6">The sequence shown here is derived from an EMBL/GenBank/DDBJ whole genome shotgun (WGS) entry which is preliminary data.</text>
</comment>
<dbReference type="Proteomes" id="UP000241769">
    <property type="component" value="Unassembled WGS sequence"/>
</dbReference>
<keyword evidence="7" id="KW-1185">Reference proteome</keyword>
<feature type="compositionally biased region" description="Basic and acidic residues" evidence="4">
    <location>
        <begin position="247"/>
        <end position="266"/>
    </location>
</feature>
<sequence>MNGRGDHSQNGDSNHSTPRKGPWLDDSLLWPHHDVSQDVHELSPRTSYWNRPSSPLHRSALRSASHQDRSDGSPDLNALRRLQFKDSPKVTAASQNDTSFKEMESTITNLRIENFNLRMMITNMEEQQRNMFHSYGGTIGDEELHEILHQNNGLRTQMCEMKNILHLAKEEIDRLSLIAAGKSSNGSNPELENELQEAIKEAAESNELVKKLVEENEALEQELSEEKSHSREDHDVYTRRIEELSQQLKEREEEKEKIERESEENKSVAAEALEELEKSQQMWREREERFKEKEKSLMKRLTILNAQCEKNRNQESVDEQRDMMQEALQNAHKQILQLESELEHKRDQDNGHAPDDDAEEMRQKLMSMSLKLDLLFRNEDHQNATHEEKELFQGTEEEEELLHMRGADLKTVTSDILRKIDVIQQLSDRSRMQGDRINGDLRQKNRLLENQREENDRKMRELTRELSSQSRSLNRSRDESKFQDEIERYKQQLHDLHSKLEATEYERDLADSDRIRLEQKLKEAVFKSTMWEEEVSMRHSAAENIEKEKNRRQRQYEEEREDSNHRRESERQNLLTSHKKEIARIREEYAEEIHRMNEDNEELRRLLLMKERMSLEGRTGRFESSLDGRYLSGNILIAKQKLEKCSSVQKKVLNQLEKKSRTSLQGLVEAISEIERDDDFT</sequence>
<dbReference type="EMBL" id="MDYQ01000024">
    <property type="protein sequence ID" value="PRP86971.1"/>
    <property type="molecule type" value="Genomic_DNA"/>
</dbReference>
<dbReference type="GO" id="GO:0005815">
    <property type="term" value="C:microtubule organizing center"/>
    <property type="evidence" value="ECO:0007669"/>
    <property type="project" value="InterPro"/>
</dbReference>
<evidence type="ECO:0000259" key="5">
    <source>
        <dbReference type="Pfam" id="PF07989"/>
    </source>
</evidence>
<evidence type="ECO:0000313" key="7">
    <source>
        <dbReference type="Proteomes" id="UP000241769"/>
    </source>
</evidence>
<feature type="region of interest" description="Disordered" evidence="4">
    <location>
        <begin position="434"/>
        <end position="483"/>
    </location>
</feature>
<feature type="compositionally biased region" description="Basic and acidic residues" evidence="4">
    <location>
        <begin position="536"/>
        <end position="571"/>
    </location>
</feature>
<dbReference type="InterPro" id="IPR012943">
    <property type="entry name" value="Cnn_1N"/>
</dbReference>
<evidence type="ECO:0000256" key="1">
    <source>
        <dbReference type="ARBA" id="ARBA00004496"/>
    </source>
</evidence>
<feature type="region of interest" description="Disordered" evidence="4">
    <location>
        <begin position="40"/>
        <end position="75"/>
    </location>
</feature>
<feature type="compositionally biased region" description="Basic and acidic residues" evidence="4">
    <location>
        <begin position="434"/>
        <end position="464"/>
    </location>
</feature>
<evidence type="ECO:0000313" key="6">
    <source>
        <dbReference type="EMBL" id="PRP86971.1"/>
    </source>
</evidence>
<gene>
    <name evidence="6" type="ORF">PROFUN_04953</name>
</gene>
<dbReference type="GO" id="GO:0005737">
    <property type="term" value="C:cytoplasm"/>
    <property type="evidence" value="ECO:0007669"/>
    <property type="project" value="UniProtKB-SubCell"/>
</dbReference>
<accession>A0A2P6NSN4</accession>
<organism evidence="6 7">
    <name type="scientific">Planoprotostelium fungivorum</name>
    <dbReference type="NCBI Taxonomy" id="1890364"/>
    <lineage>
        <taxon>Eukaryota</taxon>
        <taxon>Amoebozoa</taxon>
        <taxon>Evosea</taxon>
        <taxon>Variosea</taxon>
        <taxon>Cavosteliida</taxon>
        <taxon>Cavosteliaceae</taxon>
        <taxon>Planoprotostelium</taxon>
    </lineage>
</organism>
<keyword evidence="3" id="KW-0175">Coiled coil</keyword>
<dbReference type="InParanoid" id="A0A2P6NSN4"/>
<dbReference type="AlphaFoldDB" id="A0A2P6NSN4"/>
<evidence type="ECO:0000256" key="2">
    <source>
        <dbReference type="ARBA" id="ARBA00022490"/>
    </source>
</evidence>
<proteinExistence type="predicted"/>
<reference evidence="6 7" key="1">
    <citation type="journal article" date="2018" name="Genome Biol. Evol.">
        <title>Multiple Roots of Fruiting Body Formation in Amoebozoa.</title>
        <authorList>
            <person name="Hillmann F."/>
            <person name="Forbes G."/>
            <person name="Novohradska S."/>
            <person name="Ferling I."/>
            <person name="Riege K."/>
            <person name="Groth M."/>
            <person name="Westermann M."/>
            <person name="Marz M."/>
            <person name="Spaller T."/>
            <person name="Winckler T."/>
            <person name="Schaap P."/>
            <person name="Glockner G."/>
        </authorList>
    </citation>
    <scope>NUCLEOTIDE SEQUENCE [LARGE SCALE GENOMIC DNA]</scope>
    <source>
        <strain evidence="6 7">Jena</strain>
    </source>
</reference>
<feature type="region of interest" description="Disordered" evidence="4">
    <location>
        <begin position="536"/>
        <end position="573"/>
    </location>
</feature>
<feature type="region of interest" description="Disordered" evidence="4">
    <location>
        <begin position="247"/>
        <end position="270"/>
    </location>
</feature>
<feature type="region of interest" description="Disordered" evidence="4">
    <location>
        <begin position="1"/>
        <end position="23"/>
    </location>
</feature>
<evidence type="ECO:0000256" key="4">
    <source>
        <dbReference type="SAM" id="MobiDB-lite"/>
    </source>
</evidence>
<feature type="coiled-coil region" evidence="3">
    <location>
        <begin position="321"/>
        <end position="348"/>
    </location>
</feature>
<feature type="compositionally biased region" description="Polar residues" evidence="4">
    <location>
        <begin position="44"/>
        <end position="53"/>
    </location>
</feature>
<feature type="domain" description="Centrosomin N-terminal motif 1" evidence="5">
    <location>
        <begin position="100"/>
        <end position="174"/>
    </location>
</feature>
<comment type="subcellular location">
    <subcellularLocation>
        <location evidence="1">Cytoplasm</location>
    </subcellularLocation>
</comment>
<keyword evidence="2" id="KW-0963">Cytoplasm</keyword>
<evidence type="ECO:0000256" key="3">
    <source>
        <dbReference type="SAM" id="Coils"/>
    </source>
</evidence>
<dbReference type="Pfam" id="PF07989">
    <property type="entry name" value="Cnn_1N"/>
    <property type="match status" value="1"/>
</dbReference>